<accession>N1JQ33</accession>
<evidence type="ECO:0008006" key="3">
    <source>
        <dbReference type="Google" id="ProtNLM"/>
    </source>
</evidence>
<keyword evidence="2" id="KW-1185">Reference proteome</keyword>
<evidence type="ECO:0000313" key="1">
    <source>
        <dbReference type="EMBL" id="CCU82736.1"/>
    </source>
</evidence>
<comment type="caution">
    <text evidence="1">The sequence shown here is derived from an EMBL/GenBank/DDBJ whole genome shotgun (WGS) entry which is preliminary data.</text>
</comment>
<sequence>MENTNWTQSLQQDVGWNRPYLDDESLVPRKYNTLRIKLIEKGLVCNSNGNVYIFLPVLNKWAILCSDEAIKNLNSMMQMDSASVSYYKAFRPYISFLERSSTDNIATSIPTSVCIGTNRLRVARQGDSLTLTKCEAILVKNPAYGKSTHISSLCYMPLSICKWPSEWTRTDEYSMYKFVSPLFSDPGDLLTIEWALGNALLDPVHVSKAIILYGEGGTGNSTLLAAIKTSLMGCCGSIPDNALVGMEQGMSDDVASIVVSNRIVTACDVGGLGENTNLSVIKSLTGHDYISIPPLSARSSCSLIYATNRLESPKGNSEWMSATIMRRVVVVSMNSDALSFTERSMPQDLTSRLDFALRCIHTRLVYPHMPVSPLSVILTLTGSSSSKVLQYLKESNSEDITDTDGNIVLSIIAGAVGVECSVVGEMARKISLSAVKQVRNLYHIVGAKPSDFYYTKFGYK</sequence>
<dbReference type="OrthoDB" id="2159623at2759"/>
<dbReference type="Proteomes" id="UP000015441">
    <property type="component" value="Unassembled WGS sequence"/>
</dbReference>
<gene>
    <name evidence="1" type="ORF">BGHDH14_bgh02902</name>
</gene>
<dbReference type="eggNOG" id="ENOG502STR0">
    <property type="taxonomic scope" value="Eukaryota"/>
</dbReference>
<dbReference type="EMBL" id="CAUH01006896">
    <property type="protein sequence ID" value="CCU82736.1"/>
    <property type="molecule type" value="Genomic_DNA"/>
</dbReference>
<reference evidence="1 2" key="1">
    <citation type="journal article" date="2010" name="Science">
        <title>Genome expansion and gene loss in powdery mildew fungi reveal tradeoffs in extreme parasitism.</title>
        <authorList>
            <person name="Spanu P.D."/>
            <person name="Abbott J.C."/>
            <person name="Amselem J."/>
            <person name="Burgis T.A."/>
            <person name="Soanes D.M."/>
            <person name="Stueber K."/>
            <person name="Ver Loren van Themaat E."/>
            <person name="Brown J.K.M."/>
            <person name="Butcher S.A."/>
            <person name="Gurr S.J."/>
            <person name="Lebrun M.-H."/>
            <person name="Ridout C.J."/>
            <person name="Schulze-Lefert P."/>
            <person name="Talbot N.J."/>
            <person name="Ahmadinejad N."/>
            <person name="Ametz C."/>
            <person name="Barton G.R."/>
            <person name="Benjdia M."/>
            <person name="Bidzinski P."/>
            <person name="Bindschedler L.V."/>
            <person name="Both M."/>
            <person name="Brewer M.T."/>
            <person name="Cadle-Davidson L."/>
            <person name="Cadle-Davidson M.M."/>
            <person name="Collemare J."/>
            <person name="Cramer R."/>
            <person name="Frenkel O."/>
            <person name="Godfrey D."/>
            <person name="Harriman J."/>
            <person name="Hoede C."/>
            <person name="King B.C."/>
            <person name="Klages S."/>
            <person name="Kleemann J."/>
            <person name="Knoll D."/>
            <person name="Koti P.S."/>
            <person name="Kreplak J."/>
            <person name="Lopez-Ruiz F.J."/>
            <person name="Lu X."/>
            <person name="Maekawa T."/>
            <person name="Mahanil S."/>
            <person name="Micali C."/>
            <person name="Milgroom M.G."/>
            <person name="Montana G."/>
            <person name="Noir S."/>
            <person name="O'Connell R.J."/>
            <person name="Oberhaensli S."/>
            <person name="Parlange F."/>
            <person name="Pedersen C."/>
            <person name="Quesneville H."/>
            <person name="Reinhardt R."/>
            <person name="Rott M."/>
            <person name="Sacristan S."/>
            <person name="Schmidt S.M."/>
            <person name="Schoen M."/>
            <person name="Skamnioti P."/>
            <person name="Sommer H."/>
            <person name="Stephens A."/>
            <person name="Takahara H."/>
            <person name="Thordal-Christensen H."/>
            <person name="Vigouroux M."/>
            <person name="Wessling R."/>
            <person name="Wicker T."/>
            <person name="Panstruga R."/>
        </authorList>
    </citation>
    <scope>NUCLEOTIDE SEQUENCE [LARGE SCALE GENOMIC DNA]</scope>
    <source>
        <strain evidence="1">DH14</strain>
    </source>
</reference>
<proteinExistence type="predicted"/>
<dbReference type="AlphaFoldDB" id="N1JQ33"/>
<protein>
    <recommendedName>
        <fullName evidence="3">SF3 helicase domain-containing protein</fullName>
    </recommendedName>
</protein>
<organism evidence="1 2">
    <name type="scientific">Blumeria graminis f. sp. hordei (strain DH14)</name>
    <name type="common">Barley powdery mildew</name>
    <name type="synonym">Oidium monilioides f. sp. hordei</name>
    <dbReference type="NCBI Taxonomy" id="546991"/>
    <lineage>
        <taxon>Eukaryota</taxon>
        <taxon>Fungi</taxon>
        <taxon>Dikarya</taxon>
        <taxon>Ascomycota</taxon>
        <taxon>Pezizomycotina</taxon>
        <taxon>Leotiomycetes</taxon>
        <taxon>Erysiphales</taxon>
        <taxon>Erysiphaceae</taxon>
        <taxon>Blumeria</taxon>
        <taxon>Blumeria hordei</taxon>
    </lineage>
</organism>
<dbReference type="HOGENOM" id="CLU_594445_0_0_1"/>
<dbReference type="InParanoid" id="N1JQ33"/>
<name>N1JQ33_BLUG1</name>
<evidence type="ECO:0000313" key="2">
    <source>
        <dbReference type="Proteomes" id="UP000015441"/>
    </source>
</evidence>